<feature type="region of interest" description="Disordered" evidence="1">
    <location>
        <begin position="1086"/>
        <end position="1112"/>
    </location>
</feature>
<name>A0A834Y2A3_APHGI</name>
<reference evidence="3 4" key="1">
    <citation type="submission" date="2020-08" db="EMBL/GenBank/DDBJ databases">
        <title>Aphidius gifuensis genome sequencing and assembly.</title>
        <authorList>
            <person name="Du Z."/>
        </authorList>
    </citation>
    <scope>NUCLEOTIDE SEQUENCE [LARGE SCALE GENOMIC DNA]</scope>
    <source>
        <strain evidence="3">YNYX2018</strain>
        <tissue evidence="3">Adults</tissue>
    </source>
</reference>
<keyword evidence="4" id="KW-1185">Reference proteome</keyword>
<feature type="domain" description="Nucleolar protein 4 helical" evidence="2">
    <location>
        <begin position="952"/>
        <end position="1050"/>
    </location>
</feature>
<proteinExistence type="predicted"/>
<evidence type="ECO:0000313" key="3">
    <source>
        <dbReference type="EMBL" id="KAF7996297.1"/>
    </source>
</evidence>
<feature type="compositionally biased region" description="Polar residues" evidence="1">
    <location>
        <begin position="63"/>
        <end position="76"/>
    </location>
</feature>
<comment type="caution">
    <text evidence="3">The sequence shown here is derived from an EMBL/GenBank/DDBJ whole genome shotgun (WGS) entry which is preliminary data.</text>
</comment>
<feature type="region of interest" description="Disordered" evidence="1">
    <location>
        <begin position="464"/>
        <end position="495"/>
    </location>
</feature>
<protein>
    <recommendedName>
        <fullName evidence="2">Nucleolar protein 4 helical domain-containing protein</fullName>
    </recommendedName>
</protein>
<sequence length="1266" mass="137223">MATVTMGLRRRVPPNNSTIQSPSTTTNKRSRSENNNQSNGNLNSINGRDYPPAKKSRGGPMSVKTNNNINTVQSTPKGRGSAKSRTKNSMITQTTSTTISNTTNNNNLTVQSDISSTYNVLGSNPWSVAGNIPDGTQTTYTTMSCVPPGSQGSLCSSNLGMPPTIPYMATSMATFVGNATNLGKNSSVSYLDISNMTSGSLNNSSGKSTGNINNGYGTTNCSNNNNINTNNNNINNHNKNIPVSEVKTTLPLPFSGAVPTPGVTYTSAKTTQSMATTTEAKITSSSKFQNDTMFNTYQPWVIKTYGDLAKTKTITIKKYGRILRTLRGEEVNSAENSKFRFWVKSKGFHIGQPEGYDAKPADRIIGRHAVTSPGLDPPLYVPTQLPHSKALSAIEGATQPGRVYKKVAIVENFFDIIHAVHVDLEGRPGKHAGQKRTYRTITETYAFLPREAVTRFLLGCTECQRRPRTPSPTNHSQSQSVASVPTPPIPSPSQVMTPRIATASLSPTPATALSAGPILSSLRPREASNPPESKSLFNYRHPRHQRATVPISVVNKVEREIERKDTEKDKEVKKVNEPKYNPLSITNLLKKETPTTFTSTTTIQDNNISDSRKTPESDRASSKSSASSKRRRMLPEGRTPSPPLTTPLTRPWSPGLNPKETPVDYSLSITTTYLKHQQRIAREEQEKAAAALALEEESRRYSLPPPLPSGQLAQSLSLPLPMPITDNEMERERFSPAAGLIDTNLNLLATIQQLHCQENISTPEPADISEDDHYSSALMKDADKLKLMLLAWNYNLQQQAQAQAATAALSPNNSSTTTATTIGTPVTSQSAICTSNNTINNSTLTDSRNGTTEMGELSSGGGQTLGSVAGMGSEDMASLWASYTMGLKKTPPPTSSSCTPSRSDRDRESSPTGGEGTGSAHDETSSSGNKEDEDDDDEDADERLDPRHHDPERLKAFNMFVRLFVDENLDRIVPISKQPKEKIQAIIDSCTRQFPEFAERARKRIRTYLKSCRRNKRGREGAPWDAARPTPAHLTSVQAEQILATACENESDNAKRMRLGLEPVSQPMPTLPAATQTDVRANLDHFSSTPIKSLPGKREDTPPTSLSSLAPLTSLANLPNSTLASTPLSLTPTSKLLTPSDNNKALMSQATIVSSSSVNGVGSGGAPAAMYRPNFSQAFQRSGPTTVPPTLSAGLYPTQSFTSGLLSNGTQRPTDLSMKNTKPLLSHKLNATEMTAVRQLITGYRESAAFLLRSADELEQLLLQQP</sequence>
<feature type="compositionally biased region" description="Polar residues" evidence="1">
    <location>
        <begin position="14"/>
        <end position="26"/>
    </location>
</feature>
<feature type="region of interest" description="Disordered" evidence="1">
    <location>
        <begin position="885"/>
        <end position="950"/>
    </location>
</feature>
<dbReference type="Pfam" id="PF23079">
    <property type="entry name" value="HTH_NOL4_2nd"/>
    <property type="match status" value="1"/>
</dbReference>
<accession>A0A834Y2A3</accession>
<feature type="region of interest" description="Disordered" evidence="1">
    <location>
        <begin position="836"/>
        <end position="870"/>
    </location>
</feature>
<organism evidence="3 4">
    <name type="scientific">Aphidius gifuensis</name>
    <name type="common">Parasitoid wasp</name>
    <dbReference type="NCBI Taxonomy" id="684658"/>
    <lineage>
        <taxon>Eukaryota</taxon>
        <taxon>Metazoa</taxon>
        <taxon>Ecdysozoa</taxon>
        <taxon>Arthropoda</taxon>
        <taxon>Hexapoda</taxon>
        <taxon>Insecta</taxon>
        <taxon>Pterygota</taxon>
        <taxon>Neoptera</taxon>
        <taxon>Endopterygota</taxon>
        <taxon>Hymenoptera</taxon>
        <taxon>Apocrita</taxon>
        <taxon>Ichneumonoidea</taxon>
        <taxon>Braconidae</taxon>
        <taxon>Aphidiinae</taxon>
        <taxon>Aphidius</taxon>
    </lineage>
</organism>
<dbReference type="AlphaFoldDB" id="A0A834Y2A3"/>
<evidence type="ECO:0000256" key="1">
    <source>
        <dbReference type="SAM" id="MobiDB-lite"/>
    </source>
</evidence>
<feature type="compositionally biased region" description="Low complexity" evidence="1">
    <location>
        <begin position="836"/>
        <end position="847"/>
    </location>
</feature>
<dbReference type="OrthoDB" id="10047222at2759"/>
<feature type="compositionally biased region" description="Polar residues" evidence="1">
    <location>
        <begin position="471"/>
        <end position="483"/>
    </location>
</feature>
<feature type="compositionally biased region" description="Low complexity" evidence="1">
    <location>
        <begin position="33"/>
        <end position="46"/>
    </location>
</feature>
<evidence type="ECO:0000259" key="2">
    <source>
        <dbReference type="Pfam" id="PF23079"/>
    </source>
</evidence>
<dbReference type="PANTHER" id="PTHR12449">
    <property type="entry name" value="DEATH DOMAIN-CONTAINING PROTEIN"/>
    <property type="match status" value="1"/>
</dbReference>
<dbReference type="InterPro" id="IPR056549">
    <property type="entry name" value="HTH_NOL4"/>
</dbReference>
<dbReference type="InterPro" id="IPR039788">
    <property type="entry name" value="NOL4/NOL4L"/>
</dbReference>
<feature type="region of interest" description="Disordered" evidence="1">
    <location>
        <begin position="1"/>
        <end position="90"/>
    </location>
</feature>
<feature type="compositionally biased region" description="Basic and acidic residues" evidence="1">
    <location>
        <begin position="610"/>
        <end position="621"/>
    </location>
</feature>
<dbReference type="EMBL" id="JACMRX010000001">
    <property type="protein sequence ID" value="KAF7996297.1"/>
    <property type="molecule type" value="Genomic_DNA"/>
</dbReference>
<evidence type="ECO:0000313" key="4">
    <source>
        <dbReference type="Proteomes" id="UP000639338"/>
    </source>
</evidence>
<feature type="region of interest" description="Disordered" evidence="1">
    <location>
        <begin position="596"/>
        <end position="663"/>
    </location>
</feature>
<feature type="compositionally biased region" description="Acidic residues" evidence="1">
    <location>
        <begin position="931"/>
        <end position="942"/>
    </location>
</feature>
<feature type="compositionally biased region" description="Low complexity" evidence="1">
    <location>
        <begin position="1102"/>
        <end position="1112"/>
    </location>
</feature>
<gene>
    <name evidence="3" type="ORF">HCN44_001929</name>
</gene>
<feature type="region of interest" description="Disordered" evidence="1">
    <location>
        <begin position="514"/>
        <end position="538"/>
    </location>
</feature>
<dbReference type="Proteomes" id="UP000639338">
    <property type="component" value="Unassembled WGS sequence"/>
</dbReference>
<dbReference type="PANTHER" id="PTHR12449:SF22">
    <property type="entry name" value="NUCLEOLAR PROTEIN 4"/>
    <property type="match status" value="1"/>
</dbReference>